<accession>B6QA76</accession>
<dbReference type="Gene3D" id="2.60.120.10">
    <property type="entry name" value="Jelly Rolls"/>
    <property type="match status" value="1"/>
</dbReference>
<comment type="similarity">
    <text evidence="3">Belongs to the class-III pyridoxal-phosphate-dependent aminotransferase family.</text>
</comment>
<keyword evidence="2 3" id="KW-0663">Pyridoxal phosphate</keyword>
<name>B6QA76_TALMQ</name>
<dbReference type="InterPro" id="IPR014710">
    <property type="entry name" value="RmlC-like_jellyroll"/>
</dbReference>
<sequence length="544" mass="59571">MEQLPSLSVLSDVPSLPRCVRDGPGEYSDLVASSPSSTAPVVCGVWNADDVEDGKEQFTAEWDEMKYVLTGESEWEDATSGRRFIAKSGSMIWFPKGSTSVLVRSKNLSTIYVESEYRKPLSGTELASKINLSDRLDALYESVTESYSAANLKSQVNHEEALKYMPGGNTRSVLHYYPFPMSIKSGKGCRVTSLDGHEYLDFVSEFSAALFGHSHPDIVTAVQNTVQSRGFNLGGTSENEVILARHIVHRFRSIEKVRFTNSGTEANTMALAVALAHTGRKKILVFAGGYHGAFAHFGAAGPNALNLPHQFVIGQYNDTSYNNKYITEELAAILVEPMQGANGMIPASKAFLEYLRNAATGTGAILIYDEIITSRFHMGGLQEYHGIYPDMTTVGKYLAGGFSFGAFGGRADIMSALNPNGLFHSGTHNNNTFSMAAGVAASKILTAESISRINALGEKLREGINEIVARYKSDWLQATGFGSTIGLHYSGPYPTRLRDTFFFFLISRSIYIGKRGFLSLNLMHEEKDVDYALAAVEDFFRALQ</sequence>
<dbReference type="SUPFAM" id="SSF51182">
    <property type="entry name" value="RmlC-like cupins"/>
    <property type="match status" value="1"/>
</dbReference>
<dbReference type="Gene3D" id="3.90.1150.10">
    <property type="entry name" value="Aspartate Aminotransferase, domain 1"/>
    <property type="match status" value="1"/>
</dbReference>
<dbReference type="HOGENOM" id="CLU_016922_1_2_1"/>
<dbReference type="InterPro" id="IPR015421">
    <property type="entry name" value="PyrdxlP-dep_Trfase_major"/>
</dbReference>
<dbReference type="InterPro" id="IPR015422">
    <property type="entry name" value="PyrdxlP-dep_Trfase_small"/>
</dbReference>
<evidence type="ECO:0000256" key="1">
    <source>
        <dbReference type="ARBA" id="ARBA00001933"/>
    </source>
</evidence>
<dbReference type="InterPro" id="IPR015424">
    <property type="entry name" value="PyrdxlP-dep_Trfase"/>
</dbReference>
<dbReference type="Proteomes" id="UP000001294">
    <property type="component" value="Unassembled WGS sequence"/>
</dbReference>
<dbReference type="GO" id="GO:0008483">
    <property type="term" value="F:transaminase activity"/>
    <property type="evidence" value="ECO:0007669"/>
    <property type="project" value="InterPro"/>
</dbReference>
<dbReference type="PANTHER" id="PTHR43713">
    <property type="entry name" value="GLUTAMATE-1-SEMIALDEHYDE 2,1-AMINOMUTASE"/>
    <property type="match status" value="1"/>
</dbReference>
<protein>
    <submittedName>
        <fullName evidence="4">Glutamate-1-semialdehyde 2,1-aminomutase, putative</fullName>
    </submittedName>
</protein>
<evidence type="ECO:0000256" key="3">
    <source>
        <dbReference type="RuleBase" id="RU003560"/>
    </source>
</evidence>
<evidence type="ECO:0000313" key="4">
    <source>
        <dbReference type="EMBL" id="EEA25203.1"/>
    </source>
</evidence>
<evidence type="ECO:0000256" key="2">
    <source>
        <dbReference type="ARBA" id="ARBA00022898"/>
    </source>
</evidence>
<dbReference type="VEuPathDB" id="FungiDB:PMAA_063220"/>
<organism evidence="4 5">
    <name type="scientific">Talaromyces marneffei (strain ATCC 18224 / CBS 334.59 / QM 7333)</name>
    <name type="common">Penicillium marneffei</name>
    <dbReference type="NCBI Taxonomy" id="441960"/>
    <lineage>
        <taxon>Eukaryota</taxon>
        <taxon>Fungi</taxon>
        <taxon>Dikarya</taxon>
        <taxon>Ascomycota</taxon>
        <taxon>Pezizomycotina</taxon>
        <taxon>Eurotiomycetes</taxon>
        <taxon>Eurotiomycetidae</taxon>
        <taxon>Eurotiales</taxon>
        <taxon>Trichocomaceae</taxon>
        <taxon>Talaromyces</taxon>
        <taxon>Talaromyces sect. Talaromyces</taxon>
    </lineage>
</organism>
<dbReference type="InterPro" id="IPR005814">
    <property type="entry name" value="Aminotrans_3"/>
</dbReference>
<dbReference type="Gene3D" id="3.40.640.10">
    <property type="entry name" value="Type I PLP-dependent aspartate aminotransferase-like (Major domain)"/>
    <property type="match status" value="1"/>
</dbReference>
<dbReference type="Pfam" id="PF00202">
    <property type="entry name" value="Aminotran_3"/>
    <property type="match status" value="1"/>
</dbReference>
<proteinExistence type="inferred from homology"/>
<dbReference type="STRING" id="441960.B6QA76"/>
<dbReference type="AlphaFoldDB" id="B6QA76"/>
<dbReference type="SUPFAM" id="SSF53383">
    <property type="entry name" value="PLP-dependent transferases"/>
    <property type="match status" value="1"/>
</dbReference>
<dbReference type="InterPro" id="IPR011051">
    <property type="entry name" value="RmlC_Cupin_sf"/>
</dbReference>
<dbReference type="GO" id="GO:0030170">
    <property type="term" value="F:pyridoxal phosphate binding"/>
    <property type="evidence" value="ECO:0007669"/>
    <property type="project" value="InterPro"/>
</dbReference>
<evidence type="ECO:0000313" key="5">
    <source>
        <dbReference type="Proteomes" id="UP000001294"/>
    </source>
</evidence>
<keyword evidence="5" id="KW-1185">Reference proteome</keyword>
<gene>
    <name evidence="4" type="ORF">PMAA_063220</name>
</gene>
<comment type="cofactor">
    <cofactor evidence="1">
        <name>pyridoxal 5'-phosphate</name>
        <dbReference type="ChEBI" id="CHEBI:597326"/>
    </cofactor>
</comment>
<reference evidence="5" key="1">
    <citation type="journal article" date="2015" name="Genome Announc.">
        <title>Genome sequence of the AIDS-associated pathogen Penicillium marneffei (ATCC18224) and its near taxonomic relative Talaromyces stipitatus (ATCC10500).</title>
        <authorList>
            <person name="Nierman W.C."/>
            <person name="Fedorova-Abrams N.D."/>
            <person name="Andrianopoulos A."/>
        </authorList>
    </citation>
    <scope>NUCLEOTIDE SEQUENCE [LARGE SCALE GENOMIC DNA]</scope>
    <source>
        <strain evidence="5">ATCC 18224 / CBS 334.59 / QM 7333</strain>
    </source>
</reference>
<dbReference type="EMBL" id="DS995900">
    <property type="protein sequence ID" value="EEA25203.1"/>
    <property type="molecule type" value="Genomic_DNA"/>
</dbReference>
<dbReference type="PhylomeDB" id="B6QA76"/>
<dbReference type="PANTHER" id="PTHR43713:SF3">
    <property type="entry name" value="GLUTAMATE-1-SEMIALDEHYDE 2,1-AMINOMUTASE 1, CHLOROPLASTIC-RELATED"/>
    <property type="match status" value="1"/>
</dbReference>